<accession>A0A191UR33</accession>
<feature type="chain" id="PRO_5008248330" evidence="4">
    <location>
        <begin position="20"/>
        <end position="348"/>
    </location>
</feature>
<dbReference type="PANTHER" id="PTHR10502:SF102">
    <property type="entry name" value="ANNEXIN B11"/>
    <property type="match status" value="1"/>
</dbReference>
<keyword evidence="3" id="KW-0041">Annexin</keyword>
<evidence type="ECO:0000256" key="4">
    <source>
        <dbReference type="SAM" id="SignalP"/>
    </source>
</evidence>
<reference evidence="5" key="2">
    <citation type="journal article" date="2016" name="J. Proteome Res.">
        <title>Screening and Functional Analyses of Nilaparvata lugens Salivary Proteome.</title>
        <authorList>
            <person name="Huang H.J."/>
            <person name="Liu C.W."/>
            <person name="Huang X.H."/>
            <person name="Zhou X."/>
            <person name="Zhuo J.C."/>
            <person name="Zhang C.X."/>
            <person name="Bao Y.Y."/>
        </authorList>
    </citation>
    <scope>NUCLEOTIDE SEQUENCE</scope>
</reference>
<dbReference type="SUPFAM" id="SSF47874">
    <property type="entry name" value="Annexin"/>
    <property type="match status" value="1"/>
</dbReference>
<dbReference type="PANTHER" id="PTHR10502">
    <property type="entry name" value="ANNEXIN"/>
    <property type="match status" value="1"/>
</dbReference>
<name>A0A191UR33_NILLU</name>
<dbReference type="EMBL" id="KU365921">
    <property type="protein sequence ID" value="ANJ04637.1"/>
    <property type="molecule type" value="mRNA"/>
</dbReference>
<reference evidence="5" key="1">
    <citation type="submission" date="2015-12" db="EMBL/GenBank/DDBJ databases">
        <authorList>
            <person name="Shamseldin A."/>
            <person name="Moawad H."/>
            <person name="Abd El-Rahim W.M."/>
            <person name="Sadowsky M.J."/>
        </authorList>
    </citation>
    <scope>NUCLEOTIDE SEQUENCE</scope>
</reference>
<dbReference type="GO" id="GO:0005544">
    <property type="term" value="F:calcium-dependent phospholipid binding"/>
    <property type="evidence" value="ECO:0007669"/>
    <property type="project" value="InterPro"/>
</dbReference>
<proteinExistence type="evidence at transcript level"/>
<evidence type="ECO:0000256" key="2">
    <source>
        <dbReference type="ARBA" id="ARBA00022737"/>
    </source>
</evidence>
<dbReference type="GO" id="GO:0005737">
    <property type="term" value="C:cytoplasm"/>
    <property type="evidence" value="ECO:0007669"/>
    <property type="project" value="TreeGrafter"/>
</dbReference>
<evidence type="ECO:0000256" key="3">
    <source>
        <dbReference type="ARBA" id="ARBA00023216"/>
    </source>
</evidence>
<keyword evidence="2" id="KW-0677">Repeat</keyword>
<dbReference type="GO" id="GO:0012506">
    <property type="term" value="C:vesicle membrane"/>
    <property type="evidence" value="ECO:0007669"/>
    <property type="project" value="TreeGrafter"/>
</dbReference>
<dbReference type="GO" id="GO:0005509">
    <property type="term" value="F:calcium ion binding"/>
    <property type="evidence" value="ECO:0007669"/>
    <property type="project" value="InterPro"/>
</dbReference>
<dbReference type="InterPro" id="IPR037104">
    <property type="entry name" value="Annexin_sf"/>
</dbReference>
<evidence type="ECO:0000313" key="5">
    <source>
        <dbReference type="EMBL" id="ANJ04637.1"/>
    </source>
</evidence>
<dbReference type="Gene3D" id="1.10.220.10">
    <property type="entry name" value="Annexin"/>
    <property type="match status" value="2"/>
</dbReference>
<dbReference type="Pfam" id="PF00191">
    <property type="entry name" value="Annexin"/>
    <property type="match status" value="1"/>
</dbReference>
<organism evidence="5">
    <name type="scientific">Nilaparvata lugens</name>
    <name type="common">Brown planthopper</name>
    <dbReference type="NCBI Taxonomy" id="108931"/>
    <lineage>
        <taxon>Eukaryota</taxon>
        <taxon>Metazoa</taxon>
        <taxon>Ecdysozoa</taxon>
        <taxon>Arthropoda</taxon>
        <taxon>Hexapoda</taxon>
        <taxon>Insecta</taxon>
        <taxon>Pterygota</taxon>
        <taxon>Neoptera</taxon>
        <taxon>Paraneoptera</taxon>
        <taxon>Hemiptera</taxon>
        <taxon>Auchenorrhyncha</taxon>
        <taxon>Fulgoroidea</taxon>
        <taxon>Delphacidae</taxon>
        <taxon>Delphacinae</taxon>
        <taxon>Nilaparvata</taxon>
    </lineage>
</organism>
<dbReference type="OrthoDB" id="6639984at2759"/>
<dbReference type="InterPro" id="IPR018502">
    <property type="entry name" value="Annexin_repeat"/>
</dbReference>
<dbReference type="GO" id="GO:0005886">
    <property type="term" value="C:plasma membrane"/>
    <property type="evidence" value="ECO:0007669"/>
    <property type="project" value="TreeGrafter"/>
</dbReference>
<dbReference type="GO" id="GO:0005634">
    <property type="term" value="C:nucleus"/>
    <property type="evidence" value="ECO:0007669"/>
    <property type="project" value="TreeGrafter"/>
</dbReference>
<dbReference type="AlphaFoldDB" id="A0A191UR33"/>
<dbReference type="GO" id="GO:0001786">
    <property type="term" value="F:phosphatidylserine binding"/>
    <property type="evidence" value="ECO:0007669"/>
    <property type="project" value="TreeGrafter"/>
</dbReference>
<feature type="signal peptide" evidence="4">
    <location>
        <begin position="1"/>
        <end position="19"/>
    </location>
</feature>
<protein>
    <submittedName>
        <fullName evidence="5">Annexin-like protein 2</fullName>
    </submittedName>
</protein>
<evidence type="ECO:0000256" key="1">
    <source>
        <dbReference type="ARBA" id="ARBA00007831"/>
    </source>
</evidence>
<sequence>MKLSVIIITCILSFNYGECRPSTGPSIIALPFNAGDDANAIISAMEKSSSDNKDKIVDILMSKTISQRLEIGAAYENTKSDLVKDFKKDIGKYFDGGKDSDKNMLEILKTTPEFLASRINRSVKKDGSDGYLSIIITSSSEMLRNVSIAYKKEYNQEMAMDISKHLGETDLAGFVFKLTSYNIDLQRSDHAKVDDELTKKLVNVMPNTKNDCSVEISKDFYEMMQKESFAQIKAVGELFQQNSGSLAVDTIKKYCDGVLNTPFVLIMNFSMDPFKYFAHEMNEDIKGDNDDEDSACTRILISRSEIDMADIRTAYDAAYENGLESALRKKYKKREQMIMTALANGNQP</sequence>
<comment type="similarity">
    <text evidence="1">Belongs to the annexin family.</text>
</comment>
<keyword evidence="4" id="KW-0732">Signal</keyword>